<evidence type="ECO:0000313" key="7">
    <source>
        <dbReference type="Proteomes" id="UP000271241"/>
    </source>
</evidence>
<name>A0A4P9XHK6_9FUNG</name>
<keyword evidence="7" id="KW-1185">Reference proteome</keyword>
<dbReference type="HAMAP" id="MF_00050">
    <property type="entry name" value="EF_Ts"/>
    <property type="match status" value="1"/>
</dbReference>
<evidence type="ECO:0000259" key="5">
    <source>
        <dbReference type="Pfam" id="PF00889"/>
    </source>
</evidence>
<dbReference type="AlphaFoldDB" id="A0A4P9XHK6"/>
<gene>
    <name evidence="4" type="primary">TSF1</name>
    <name evidence="6" type="ORF">THASP1DRAFT_20145</name>
</gene>
<dbReference type="STRING" id="78915.A0A4P9XHK6"/>
<dbReference type="InterPro" id="IPR009060">
    <property type="entry name" value="UBA-like_sf"/>
</dbReference>
<dbReference type="Proteomes" id="UP000271241">
    <property type="component" value="Unassembled WGS sequence"/>
</dbReference>
<dbReference type="GO" id="GO:0005739">
    <property type="term" value="C:mitochondrion"/>
    <property type="evidence" value="ECO:0007669"/>
    <property type="project" value="UniProtKB-SubCell"/>
</dbReference>
<comment type="function">
    <text evidence="4">Associates with the EF-Tu.GDP complex and induces the exchange of GDP to GTP. It remains bound to the aminoacyl-tRNA.EF-Tu.GTP complex up to the GTP hydrolysis stage on the ribosome.</text>
</comment>
<dbReference type="GO" id="GO:0070125">
    <property type="term" value="P:mitochondrial translational elongation"/>
    <property type="evidence" value="ECO:0007669"/>
    <property type="project" value="TreeGrafter"/>
</dbReference>
<dbReference type="InterPro" id="IPR036402">
    <property type="entry name" value="EF-Ts_dimer_sf"/>
</dbReference>
<comment type="similarity">
    <text evidence="1 4">Belongs to the EF-Ts family.</text>
</comment>
<dbReference type="Pfam" id="PF00889">
    <property type="entry name" value="EF_TS"/>
    <property type="match status" value="1"/>
</dbReference>
<dbReference type="SUPFAM" id="SSF54713">
    <property type="entry name" value="Elongation factor Ts (EF-Ts), dimerisation domain"/>
    <property type="match status" value="1"/>
</dbReference>
<feature type="domain" description="Translation elongation factor EFTs/EF1B dimerisation" evidence="5">
    <location>
        <begin position="94"/>
        <end position="272"/>
    </location>
</feature>
<evidence type="ECO:0000256" key="3">
    <source>
        <dbReference type="ARBA" id="ARBA00022917"/>
    </source>
</evidence>
<protein>
    <recommendedName>
        <fullName evidence="4">Elongation factor Ts, mitochondrial</fullName>
        <shortName evidence="4">EF-Ts</shortName>
        <shortName evidence="4">EF-TsMt</shortName>
    </recommendedName>
</protein>
<dbReference type="SUPFAM" id="SSF46934">
    <property type="entry name" value="UBA-like"/>
    <property type="match status" value="1"/>
</dbReference>
<dbReference type="Gene3D" id="1.10.8.10">
    <property type="entry name" value="DNA helicase RuvA subunit, C-terminal domain"/>
    <property type="match status" value="1"/>
</dbReference>
<dbReference type="PANTHER" id="PTHR11741">
    <property type="entry name" value="ELONGATION FACTOR TS"/>
    <property type="match status" value="1"/>
</dbReference>
<dbReference type="OrthoDB" id="277235at2759"/>
<evidence type="ECO:0000256" key="1">
    <source>
        <dbReference type="ARBA" id="ARBA00005532"/>
    </source>
</evidence>
<dbReference type="PANTHER" id="PTHR11741:SF0">
    <property type="entry name" value="ELONGATION FACTOR TS, MITOCHONDRIAL"/>
    <property type="match status" value="1"/>
</dbReference>
<accession>A0A4P9XHK6</accession>
<dbReference type="Gene3D" id="3.30.479.20">
    <property type="entry name" value="Elongation factor Ts, dimerisation domain"/>
    <property type="match status" value="2"/>
</dbReference>
<evidence type="ECO:0000256" key="2">
    <source>
        <dbReference type="ARBA" id="ARBA00022768"/>
    </source>
</evidence>
<comment type="subcellular location">
    <subcellularLocation>
        <location evidence="4">Mitochondrion</location>
    </subcellularLocation>
</comment>
<evidence type="ECO:0000313" key="6">
    <source>
        <dbReference type="EMBL" id="RKP05148.1"/>
    </source>
</evidence>
<keyword evidence="3 4" id="KW-0648">Protein biosynthesis</keyword>
<keyword evidence="4" id="KW-0496">Mitochondrion</keyword>
<dbReference type="GO" id="GO:0003746">
    <property type="term" value="F:translation elongation factor activity"/>
    <property type="evidence" value="ECO:0007669"/>
    <property type="project" value="UniProtKB-UniRule"/>
</dbReference>
<sequence length="331" mass="34590">MHVARLHAGRVAHAAAATGKPSLAQMVGKLRRATQAPMGKARKAAEQHPDDYEAALAYLNEELARLGQEKAGKLAGRTANQGLVAMTAGPGARGVLVELACETDFVAKNTLFRQLAQRTALTAMLAGDFDTSASTASLHGFASRLSEAALLDAPLLELPEVAAATADVMTPMTTVKEGVLDAISKLGEKVTLGRALLMNGEVEADNVVRQVAGYTHGGSDASAGRLAGLVLVEASSAQAMDSTRFGQVSEALKPLGRDLARQVVGFAPTVVDVPVDQPDADASTALLRQPWLRNGDITVATALEQFANQHSLQHVRVLDFVRMTAGEVASA</sequence>
<dbReference type="InterPro" id="IPR014039">
    <property type="entry name" value="Transl_elong_EFTs/EF1B_dimer"/>
</dbReference>
<dbReference type="InterPro" id="IPR001816">
    <property type="entry name" value="Transl_elong_EFTs/EF1B"/>
</dbReference>
<keyword evidence="2 4" id="KW-0251">Elongation factor</keyword>
<organism evidence="6 7">
    <name type="scientific">Thamnocephalis sphaerospora</name>
    <dbReference type="NCBI Taxonomy" id="78915"/>
    <lineage>
        <taxon>Eukaryota</taxon>
        <taxon>Fungi</taxon>
        <taxon>Fungi incertae sedis</taxon>
        <taxon>Zoopagomycota</taxon>
        <taxon>Zoopagomycotina</taxon>
        <taxon>Zoopagomycetes</taxon>
        <taxon>Zoopagales</taxon>
        <taxon>Sigmoideomycetaceae</taxon>
        <taxon>Thamnocephalis</taxon>
    </lineage>
</organism>
<dbReference type="EMBL" id="KZ993244">
    <property type="protein sequence ID" value="RKP05148.1"/>
    <property type="molecule type" value="Genomic_DNA"/>
</dbReference>
<reference evidence="7" key="1">
    <citation type="journal article" date="2018" name="Nat. Microbiol.">
        <title>Leveraging single-cell genomics to expand the fungal tree of life.</title>
        <authorList>
            <person name="Ahrendt S.R."/>
            <person name="Quandt C.A."/>
            <person name="Ciobanu D."/>
            <person name="Clum A."/>
            <person name="Salamov A."/>
            <person name="Andreopoulos B."/>
            <person name="Cheng J.F."/>
            <person name="Woyke T."/>
            <person name="Pelin A."/>
            <person name="Henrissat B."/>
            <person name="Reynolds N.K."/>
            <person name="Benny G.L."/>
            <person name="Smith M.E."/>
            <person name="James T.Y."/>
            <person name="Grigoriev I.V."/>
        </authorList>
    </citation>
    <scope>NUCLEOTIDE SEQUENCE [LARGE SCALE GENOMIC DNA]</scope>
    <source>
        <strain evidence="7">RSA 1356</strain>
    </source>
</reference>
<evidence type="ECO:0000256" key="4">
    <source>
        <dbReference type="HAMAP-Rule" id="MF_03135"/>
    </source>
</evidence>
<proteinExistence type="inferred from homology"/>